<proteinExistence type="predicted"/>
<dbReference type="EMBL" id="GBRH01231762">
    <property type="protein sequence ID" value="JAD66133.1"/>
    <property type="molecule type" value="Transcribed_RNA"/>
</dbReference>
<organism evidence="1">
    <name type="scientific">Arundo donax</name>
    <name type="common">Giant reed</name>
    <name type="synonym">Donax arundinaceus</name>
    <dbReference type="NCBI Taxonomy" id="35708"/>
    <lineage>
        <taxon>Eukaryota</taxon>
        <taxon>Viridiplantae</taxon>
        <taxon>Streptophyta</taxon>
        <taxon>Embryophyta</taxon>
        <taxon>Tracheophyta</taxon>
        <taxon>Spermatophyta</taxon>
        <taxon>Magnoliopsida</taxon>
        <taxon>Liliopsida</taxon>
        <taxon>Poales</taxon>
        <taxon>Poaceae</taxon>
        <taxon>PACMAD clade</taxon>
        <taxon>Arundinoideae</taxon>
        <taxon>Arundineae</taxon>
        <taxon>Arundo</taxon>
    </lineage>
</organism>
<evidence type="ECO:0000313" key="1">
    <source>
        <dbReference type="EMBL" id="JAD66133.1"/>
    </source>
</evidence>
<protein>
    <submittedName>
        <fullName evidence="1">Uncharacterized protein</fullName>
    </submittedName>
</protein>
<dbReference type="AlphaFoldDB" id="A0A0A9BVC8"/>
<reference evidence="1" key="2">
    <citation type="journal article" date="2015" name="Data Brief">
        <title>Shoot transcriptome of the giant reed, Arundo donax.</title>
        <authorList>
            <person name="Barrero R.A."/>
            <person name="Guerrero F.D."/>
            <person name="Moolhuijzen P."/>
            <person name="Goolsby J.A."/>
            <person name="Tidwell J."/>
            <person name="Bellgard S.E."/>
            <person name="Bellgard M.I."/>
        </authorList>
    </citation>
    <scope>NUCLEOTIDE SEQUENCE</scope>
    <source>
        <tissue evidence="1">Shoot tissue taken approximately 20 cm above the soil surface</tissue>
    </source>
</reference>
<name>A0A0A9BVC8_ARUDO</name>
<sequence>MPPDQCNIVPLKGTRYR</sequence>
<accession>A0A0A9BVC8</accession>
<reference evidence="1" key="1">
    <citation type="submission" date="2014-09" db="EMBL/GenBank/DDBJ databases">
        <authorList>
            <person name="Magalhaes I.L.F."/>
            <person name="Oliveira U."/>
            <person name="Santos F.R."/>
            <person name="Vidigal T.H.D.A."/>
            <person name="Brescovit A.D."/>
            <person name="Santos A.J."/>
        </authorList>
    </citation>
    <scope>NUCLEOTIDE SEQUENCE</scope>
    <source>
        <tissue evidence="1">Shoot tissue taken approximately 20 cm above the soil surface</tissue>
    </source>
</reference>